<dbReference type="Gene3D" id="3.40.50.11350">
    <property type="match status" value="1"/>
</dbReference>
<evidence type="ECO:0008006" key="3">
    <source>
        <dbReference type="Google" id="ProtNLM"/>
    </source>
</evidence>
<reference evidence="2" key="1">
    <citation type="journal article" date="2019" name="Int. J. Syst. Evol. Microbiol.">
        <title>The Global Catalogue of Microorganisms (GCM) 10K type strain sequencing project: providing services to taxonomists for standard genome sequencing and annotation.</title>
        <authorList>
            <consortium name="The Broad Institute Genomics Platform"/>
            <consortium name="The Broad Institute Genome Sequencing Center for Infectious Disease"/>
            <person name="Wu L."/>
            <person name="Ma J."/>
        </authorList>
    </citation>
    <scope>NUCLEOTIDE SEQUENCE [LARGE SCALE GENOMIC DNA]</scope>
    <source>
        <strain evidence="2">JCM 17923</strain>
    </source>
</reference>
<name>A0ABP8I7A3_9BACT</name>
<accession>A0ABP8I7A3</accession>
<keyword evidence="2" id="KW-1185">Reference proteome</keyword>
<organism evidence="1 2">
    <name type="scientific">Hymenobacter saemangeumensis</name>
    <dbReference type="NCBI Taxonomy" id="1084522"/>
    <lineage>
        <taxon>Bacteria</taxon>
        <taxon>Pseudomonadati</taxon>
        <taxon>Bacteroidota</taxon>
        <taxon>Cytophagia</taxon>
        <taxon>Cytophagales</taxon>
        <taxon>Hymenobacteraceae</taxon>
        <taxon>Hymenobacter</taxon>
    </lineage>
</organism>
<protein>
    <recommendedName>
        <fullName evidence="3">GDP-fucose protein O-fucosyltransferase</fullName>
    </recommendedName>
</protein>
<dbReference type="Proteomes" id="UP001501153">
    <property type="component" value="Unassembled WGS sequence"/>
</dbReference>
<dbReference type="PANTHER" id="PTHR13132:SF29">
    <property type="entry name" value="ALPHA-(1,6)-FUCOSYLTRANSFERASE"/>
    <property type="match status" value="1"/>
</dbReference>
<comment type="caution">
    <text evidence="1">The sequence shown here is derived from an EMBL/GenBank/DDBJ whole genome shotgun (WGS) entry which is preliminary data.</text>
</comment>
<sequence>MTDEAWRQAYTKLNNSFSPQLVFRLGVDSGFFSEYNNMVLAMLYCLQQRIRFVLYSDRTHFALRDGWNDFFEAFPAATTFRLHRDYNLRPYIIGQSTEPRLQKLVKYRGIVAAYKALARVDYLTQDLWAFHRDPAFAQARFDLPELGWQDTPLLAAAQDLIRAFWRYNAQSAALVAEFRESVALPAAYVALHVRAGDKFTEAQLYDFREYMGPAAELAPGRQAFVLTDDYTVLEQLRAQYPGWQFHTLCEPTERGYFHRDFVRQSPQHKYRQHLKLFAGMDICAAATAFIGTYSSNPGMYLGMRMGEAKCHCLDFDQWLIW</sequence>
<proteinExistence type="predicted"/>
<dbReference type="RefSeq" id="WP_345234956.1">
    <property type="nucleotide sequence ID" value="NZ_BAABGZ010000013.1"/>
</dbReference>
<gene>
    <name evidence="1" type="ORF">GCM10023185_12940</name>
</gene>
<dbReference type="PANTHER" id="PTHR13132">
    <property type="entry name" value="ALPHA- 1,6 -FUCOSYLTRANSFERASE"/>
    <property type="match status" value="1"/>
</dbReference>
<evidence type="ECO:0000313" key="1">
    <source>
        <dbReference type="EMBL" id="GAA4352866.1"/>
    </source>
</evidence>
<evidence type="ECO:0000313" key="2">
    <source>
        <dbReference type="Proteomes" id="UP001501153"/>
    </source>
</evidence>
<dbReference type="EMBL" id="BAABGZ010000013">
    <property type="protein sequence ID" value="GAA4352866.1"/>
    <property type="molecule type" value="Genomic_DNA"/>
</dbReference>